<evidence type="ECO:0000313" key="4">
    <source>
        <dbReference type="Proteomes" id="UP000549911"/>
    </source>
</evidence>
<sequence length="564" mass="56541">MKLTSGLAALAVAASTLAVAAPTYAAQTAGDRSVAAGSTWLKAQLTDGILRNDEYGFDDLGLSADIAFGLDAVGGPATAVRQVADAVAPVVTDWYQPFAPTIYTGSAAKAIVLAQVAGKDLADFAGPDLQELVEDNVALLGPSAGRVQNVDETDFTTGEPTDSLNVISQSWAARALAGQESDLADEVMSFLLQQQCDDGSFRASLDPDKDAPDQGCADGATGEVDTTALAVINILETPDAPVAARGAAYLAASWLKAQQAADGSFSAGVLGVNSNTVGLAGWALGEAGHDAAATKAATWLRSIQVADLAPCASTLSADNGAVAYKPADLTAARTAGSISVPIRELARRATAQALPALAHLPAGGDVTISAPATAVEKSTVTVTVAGLGAGEAACVSLGTQSKQVTGTGSTVPVTFTLPAGAAAQTFKVTTLAGSATATTAATVAPAPAAPAVPAVGDLTVAKVVKVGKKGVFKVEVACEGAVACTGKVKVRTDGKVALGKGKKKKVLVVAKSAYSVAPGATAKVRLELTKPARAVLGTKRVRVVATQTAAGADPVTTKFWIRRK</sequence>
<dbReference type="AlphaFoldDB" id="A0A7Y9GZB3"/>
<reference evidence="3 4" key="2">
    <citation type="submission" date="2020-08" db="EMBL/GenBank/DDBJ databases">
        <title>The Agave Microbiome: Exploring the role of microbial communities in plant adaptations to desert environments.</title>
        <authorList>
            <person name="Partida-Martinez L.P."/>
        </authorList>
    </citation>
    <scope>NUCLEOTIDE SEQUENCE [LARGE SCALE GENOMIC DNA]</scope>
    <source>
        <strain evidence="3 4">AT2.17</strain>
    </source>
</reference>
<dbReference type="Proteomes" id="UP000549911">
    <property type="component" value="Unassembled WGS sequence"/>
</dbReference>
<evidence type="ECO:0008006" key="5">
    <source>
        <dbReference type="Google" id="ProtNLM"/>
    </source>
</evidence>
<gene>
    <name evidence="3" type="ORF">F4692_000176</name>
</gene>
<evidence type="ECO:0000313" key="3">
    <source>
        <dbReference type="EMBL" id="NYE35072.1"/>
    </source>
</evidence>
<dbReference type="SUPFAM" id="SSF48239">
    <property type="entry name" value="Terpenoid cyclases/Protein prenyltransferases"/>
    <property type="match status" value="1"/>
</dbReference>
<keyword evidence="2" id="KW-0732">Signal</keyword>
<protein>
    <recommendedName>
        <fullName evidence="5">Terpene cyclase/mutase family protein</fullName>
    </recommendedName>
</protein>
<keyword evidence="4" id="KW-1185">Reference proteome</keyword>
<dbReference type="Gene3D" id="1.50.10.20">
    <property type="match status" value="1"/>
</dbReference>
<evidence type="ECO:0000256" key="1">
    <source>
        <dbReference type="SAM" id="MobiDB-lite"/>
    </source>
</evidence>
<evidence type="ECO:0000256" key="2">
    <source>
        <dbReference type="SAM" id="SignalP"/>
    </source>
</evidence>
<feature type="region of interest" description="Disordered" evidence="1">
    <location>
        <begin position="201"/>
        <end position="220"/>
    </location>
</feature>
<name>A0A7Y9GZB3_9ACTN</name>
<dbReference type="EMBL" id="JACCBW010000001">
    <property type="protein sequence ID" value="NYE35072.1"/>
    <property type="molecule type" value="Genomic_DNA"/>
</dbReference>
<organism evidence="3 4">
    <name type="scientific">Nocardioides cavernae</name>
    <dbReference type="NCBI Taxonomy" id="1921566"/>
    <lineage>
        <taxon>Bacteria</taxon>
        <taxon>Bacillati</taxon>
        <taxon>Actinomycetota</taxon>
        <taxon>Actinomycetes</taxon>
        <taxon>Propionibacteriales</taxon>
        <taxon>Nocardioidaceae</taxon>
        <taxon>Nocardioides</taxon>
    </lineage>
</organism>
<accession>A0A7Y9GZB3</accession>
<dbReference type="InterPro" id="IPR008930">
    <property type="entry name" value="Terpenoid_cyclase/PrenylTrfase"/>
</dbReference>
<reference evidence="3 4" key="1">
    <citation type="submission" date="2020-07" db="EMBL/GenBank/DDBJ databases">
        <authorList>
            <person name="Partida-Martinez L."/>
            <person name="Huntemann M."/>
            <person name="Clum A."/>
            <person name="Wang J."/>
            <person name="Palaniappan K."/>
            <person name="Ritter S."/>
            <person name="Chen I.-M."/>
            <person name="Stamatis D."/>
            <person name="Reddy T."/>
            <person name="O'Malley R."/>
            <person name="Daum C."/>
            <person name="Shapiro N."/>
            <person name="Ivanova N."/>
            <person name="Kyrpides N."/>
            <person name="Woyke T."/>
        </authorList>
    </citation>
    <scope>NUCLEOTIDE SEQUENCE [LARGE SCALE GENOMIC DNA]</scope>
    <source>
        <strain evidence="3 4">AT2.17</strain>
    </source>
</reference>
<feature type="signal peptide" evidence="2">
    <location>
        <begin position="1"/>
        <end position="20"/>
    </location>
</feature>
<dbReference type="RefSeq" id="WP_179617773.1">
    <property type="nucleotide sequence ID" value="NZ_JACCBW010000001.1"/>
</dbReference>
<comment type="caution">
    <text evidence="3">The sequence shown here is derived from an EMBL/GenBank/DDBJ whole genome shotgun (WGS) entry which is preliminary data.</text>
</comment>
<proteinExistence type="predicted"/>
<feature type="chain" id="PRO_5039556535" description="Terpene cyclase/mutase family protein" evidence="2">
    <location>
        <begin position="21"/>
        <end position="564"/>
    </location>
</feature>